<dbReference type="PRINTS" id="PR00397">
    <property type="entry name" value="SIROHAEM"/>
</dbReference>
<comment type="catalytic activity">
    <reaction evidence="11">
        <text>hydrogen sulfide + 3 NADP(+) + 3 H2O = sulfite + 3 NADPH + 4 H(+)</text>
        <dbReference type="Rhea" id="RHEA:13801"/>
        <dbReference type="ChEBI" id="CHEBI:15377"/>
        <dbReference type="ChEBI" id="CHEBI:15378"/>
        <dbReference type="ChEBI" id="CHEBI:17359"/>
        <dbReference type="ChEBI" id="CHEBI:29919"/>
        <dbReference type="ChEBI" id="CHEBI:57783"/>
        <dbReference type="ChEBI" id="CHEBI:58349"/>
        <dbReference type="EC" id="1.8.1.2"/>
    </reaction>
</comment>
<keyword evidence="6 11" id="KW-0521">NADP</keyword>
<dbReference type="Proteomes" id="UP001243717">
    <property type="component" value="Unassembled WGS sequence"/>
</dbReference>
<dbReference type="InterPro" id="IPR045169">
    <property type="entry name" value="NO2/SO3_Rdtase_4Fe4S_prot"/>
</dbReference>
<evidence type="ECO:0000259" key="13">
    <source>
        <dbReference type="Pfam" id="PF03460"/>
    </source>
</evidence>
<feature type="domain" description="Nitrite/Sulfite reductase ferredoxin-like" evidence="13">
    <location>
        <begin position="75"/>
        <end position="134"/>
    </location>
</feature>
<name>A0ABU1AN31_9BACT</name>
<feature type="binding site" evidence="11">
    <location>
        <position position="451"/>
    </location>
    <ligand>
        <name>[4Fe-4S] cluster</name>
        <dbReference type="ChEBI" id="CHEBI:49883"/>
    </ligand>
</feature>
<dbReference type="PANTHER" id="PTHR11493">
    <property type="entry name" value="SULFITE REDUCTASE [NADPH] SUBUNIT BETA-RELATED"/>
    <property type="match status" value="1"/>
</dbReference>
<dbReference type="EC" id="1.8.1.2" evidence="11"/>
<dbReference type="NCBIfam" id="TIGR02041">
    <property type="entry name" value="CysI"/>
    <property type="match status" value="1"/>
</dbReference>
<comment type="function">
    <text evidence="11">Component of the sulfite reductase complex that catalyzes the 6-electron reduction of sulfite to sulfide. This is one of several activities required for the biosynthesis of L-cysteine from sulfate.</text>
</comment>
<organism evidence="14 15">
    <name type="scientific">Thalassobacterium sedimentorum</name>
    <dbReference type="NCBI Taxonomy" id="3041258"/>
    <lineage>
        <taxon>Bacteria</taxon>
        <taxon>Pseudomonadati</taxon>
        <taxon>Verrucomicrobiota</taxon>
        <taxon>Opitutia</taxon>
        <taxon>Puniceicoccales</taxon>
        <taxon>Coraliomargaritaceae</taxon>
        <taxon>Thalassobacterium</taxon>
    </lineage>
</organism>
<evidence type="ECO:0000256" key="5">
    <source>
        <dbReference type="ARBA" id="ARBA00022723"/>
    </source>
</evidence>
<dbReference type="InterPro" id="IPR011786">
    <property type="entry name" value="CysI"/>
</dbReference>
<evidence type="ECO:0000256" key="10">
    <source>
        <dbReference type="ARBA" id="ARBA00023192"/>
    </source>
</evidence>
<evidence type="ECO:0000313" key="15">
    <source>
        <dbReference type="Proteomes" id="UP001243717"/>
    </source>
</evidence>
<sequence>MISDSQSAPQLHKNEGIKTRSNYLRGTILEGLADVSTGSISADDQQVSKFHGIYQQDDRDVRANRRKHKLDKAYSFLARICLPGGVCTPEQWIVMDDLANYCAFNTLKITTRQAFQLHGILKGNLKNVINSCNEVAMTTLAACGDVNRNVMCNPNPFASEVHAAVQQVALEVDAHLKPQTPAFSEMWLDGKPIQLTVPQAAERSQDCKGDEVEPLYGPTYLPRKFKIAIAIPPYNDVDVFAHCLGFIAIVEDGKLLGFNVSVGGGMGMTHGNEKTFPRLGEVIAFCTPEQVVAVAEKIVTIQRDHGNREDRANARFKYTVERLGKEWIREELENRLGYKLEEAREYKFVSNCDRYGWTEGADGKWHLGLFIEGGRVVDLADKPLKTGLLEIAKVHKGEFRLTANQNLIISNVAAEDKATIDAMVEQYGLDGYKSASGMRRSQIACVALPTCGLALAESERYLPTLVSDLEVILEEAGLQNDEIVIRSTGCPNGCGRPYLGEIGLVGKVPGKYNLYLGAGFDGERLNKLYRTSVTHEQIIDELKPILLAYAKEREEGERFGDFTIRKGYVQATTAGNNFHANIGAEA</sequence>
<evidence type="ECO:0000256" key="11">
    <source>
        <dbReference type="HAMAP-Rule" id="MF_01540"/>
    </source>
</evidence>
<keyword evidence="2 11" id="KW-0004">4Fe-4S</keyword>
<dbReference type="RefSeq" id="WP_308985630.1">
    <property type="nucleotide sequence ID" value="NZ_JARXIC010000020.1"/>
</dbReference>
<feature type="binding site" evidence="11">
    <location>
        <position position="494"/>
    </location>
    <ligand>
        <name>[4Fe-4S] cluster</name>
        <dbReference type="ChEBI" id="CHEBI:49883"/>
    </ligand>
</feature>
<evidence type="ECO:0000256" key="1">
    <source>
        <dbReference type="ARBA" id="ARBA00010429"/>
    </source>
</evidence>
<dbReference type="Pfam" id="PF03460">
    <property type="entry name" value="NIR_SIR_ferr"/>
    <property type="match status" value="2"/>
</dbReference>
<evidence type="ECO:0000256" key="7">
    <source>
        <dbReference type="ARBA" id="ARBA00023002"/>
    </source>
</evidence>
<dbReference type="HAMAP" id="MF_01540">
    <property type="entry name" value="CysI"/>
    <property type="match status" value="1"/>
</dbReference>
<dbReference type="InterPro" id="IPR036136">
    <property type="entry name" value="Nit/Sulf_reduc_fer-like_dom_sf"/>
</dbReference>
<dbReference type="PANTHER" id="PTHR11493:SF47">
    <property type="entry name" value="SULFITE REDUCTASE [NADPH] SUBUNIT BETA"/>
    <property type="match status" value="1"/>
</dbReference>
<comment type="similarity">
    <text evidence="1 11">Belongs to the nitrite and sulfite reductase 4Fe-4S domain family.</text>
</comment>
<dbReference type="InterPro" id="IPR006067">
    <property type="entry name" value="NO2/SO3_Rdtase_4Fe4S_dom"/>
</dbReference>
<evidence type="ECO:0000256" key="3">
    <source>
        <dbReference type="ARBA" id="ARBA00022605"/>
    </source>
</evidence>
<evidence type="ECO:0000256" key="2">
    <source>
        <dbReference type="ARBA" id="ARBA00022485"/>
    </source>
</evidence>
<keyword evidence="9 11" id="KW-0411">Iron-sulfur</keyword>
<evidence type="ECO:0000256" key="6">
    <source>
        <dbReference type="ARBA" id="ARBA00022857"/>
    </source>
</evidence>
<protein>
    <recommendedName>
        <fullName evidence="11">Sulfite reductase [NADPH] hemoprotein beta-component</fullName>
        <shortName evidence="11">SiR-HP</shortName>
        <shortName evidence="11">SiRHP</shortName>
        <ecNumber evidence="11">1.8.1.2</ecNumber>
    </recommendedName>
</protein>
<dbReference type="SUPFAM" id="SSF55124">
    <property type="entry name" value="Nitrite/Sulfite reductase N-terminal domain-like"/>
    <property type="match status" value="2"/>
</dbReference>
<evidence type="ECO:0000256" key="9">
    <source>
        <dbReference type="ARBA" id="ARBA00023014"/>
    </source>
</evidence>
<evidence type="ECO:0000259" key="12">
    <source>
        <dbReference type="Pfam" id="PF01077"/>
    </source>
</evidence>
<feature type="binding site" evidence="11">
    <location>
        <position position="490"/>
    </location>
    <ligand>
        <name>[4Fe-4S] cluster</name>
        <dbReference type="ChEBI" id="CHEBI:49883"/>
    </ligand>
</feature>
<dbReference type="PROSITE" id="PS00365">
    <property type="entry name" value="NIR_SIR"/>
    <property type="match status" value="1"/>
</dbReference>
<dbReference type="InterPro" id="IPR045854">
    <property type="entry name" value="NO2/SO3_Rdtase_4Fe4S_sf"/>
</dbReference>
<comment type="cofactor">
    <cofactor evidence="11">
        <name>[4Fe-4S] cluster</name>
        <dbReference type="ChEBI" id="CHEBI:49883"/>
    </cofactor>
    <text evidence="11">Binds 1 [4Fe-4S] cluster per subunit.</text>
</comment>
<accession>A0ABU1AN31</accession>
<evidence type="ECO:0000256" key="4">
    <source>
        <dbReference type="ARBA" id="ARBA00022617"/>
    </source>
</evidence>
<keyword evidence="4 11" id="KW-0349">Heme</keyword>
<dbReference type="NCBIfam" id="NF010029">
    <property type="entry name" value="PRK13504.1"/>
    <property type="match status" value="1"/>
</dbReference>
<dbReference type="SUPFAM" id="SSF56014">
    <property type="entry name" value="Nitrite and sulphite reductase 4Fe-4S domain-like"/>
    <property type="match status" value="2"/>
</dbReference>
<evidence type="ECO:0000313" key="14">
    <source>
        <dbReference type="EMBL" id="MDQ8195171.1"/>
    </source>
</evidence>
<dbReference type="Pfam" id="PF01077">
    <property type="entry name" value="NIR_SIR"/>
    <property type="match status" value="1"/>
</dbReference>
<comment type="cofactor">
    <cofactor evidence="11">
        <name>siroheme</name>
        <dbReference type="ChEBI" id="CHEBI:60052"/>
    </cofactor>
    <text evidence="11">Binds 1 siroheme per subunit.</text>
</comment>
<evidence type="ECO:0000256" key="8">
    <source>
        <dbReference type="ARBA" id="ARBA00023004"/>
    </source>
</evidence>
<comment type="caution">
    <text evidence="14">The sequence shown here is derived from an EMBL/GenBank/DDBJ whole genome shotgun (WGS) entry which is preliminary data.</text>
</comment>
<keyword evidence="8 11" id="KW-0408">Iron</keyword>
<keyword evidence="5 11" id="KW-0479">Metal-binding</keyword>
<feature type="binding site" description="axial binding residue" evidence="11">
    <location>
        <position position="494"/>
    </location>
    <ligand>
        <name>siroheme</name>
        <dbReference type="ChEBI" id="CHEBI:60052"/>
    </ligand>
    <ligandPart>
        <name>Fe</name>
        <dbReference type="ChEBI" id="CHEBI:18248"/>
    </ligandPart>
</feature>
<comment type="pathway">
    <text evidence="11">Sulfur metabolism; hydrogen sulfide biosynthesis; hydrogen sulfide from sulfite (NADPH route): step 1/1.</text>
</comment>
<feature type="binding site" evidence="11">
    <location>
        <position position="445"/>
    </location>
    <ligand>
        <name>[4Fe-4S] cluster</name>
        <dbReference type="ChEBI" id="CHEBI:49883"/>
    </ligand>
</feature>
<reference evidence="14 15" key="1">
    <citation type="submission" date="2023-04" db="EMBL/GenBank/DDBJ databases">
        <title>A novel bacteria isolated from coastal sediment.</title>
        <authorList>
            <person name="Liu X.-J."/>
            <person name="Du Z.-J."/>
        </authorList>
    </citation>
    <scope>NUCLEOTIDE SEQUENCE [LARGE SCALE GENOMIC DNA]</scope>
    <source>
        <strain evidence="14 15">SDUM461004</strain>
    </source>
</reference>
<dbReference type="InterPro" id="IPR005117">
    <property type="entry name" value="NiRdtase/SiRdtase_haem-b_fer"/>
</dbReference>
<dbReference type="Gene3D" id="3.30.413.10">
    <property type="entry name" value="Sulfite Reductase Hemoprotein, domain 1"/>
    <property type="match status" value="2"/>
</dbReference>
<comment type="subunit">
    <text evidence="11">Alpha(8)-beta(8). The alpha component is a flavoprotein, the beta component is a hemoprotein.</text>
</comment>
<keyword evidence="3 11" id="KW-0028">Amino-acid biosynthesis</keyword>
<keyword evidence="10 11" id="KW-0198">Cysteine biosynthesis</keyword>
<keyword evidence="15" id="KW-1185">Reference proteome</keyword>
<dbReference type="EMBL" id="JARXIC010000020">
    <property type="protein sequence ID" value="MDQ8195171.1"/>
    <property type="molecule type" value="Genomic_DNA"/>
</dbReference>
<proteinExistence type="inferred from homology"/>
<gene>
    <name evidence="11" type="primary">cysI</name>
    <name evidence="14" type="ORF">QEH59_12095</name>
</gene>
<feature type="domain" description="Nitrite/sulphite reductase 4Fe-4S" evidence="12">
    <location>
        <begin position="175"/>
        <end position="339"/>
    </location>
</feature>
<dbReference type="InterPro" id="IPR006066">
    <property type="entry name" value="NO2/SO3_Rdtase_FeS/sirohaem_BS"/>
</dbReference>
<feature type="domain" description="Nitrite/Sulfite reductase ferredoxin-like" evidence="13">
    <location>
        <begin position="361"/>
        <end position="424"/>
    </location>
</feature>
<keyword evidence="7 11" id="KW-0560">Oxidoreductase</keyword>